<proteinExistence type="predicted"/>
<dbReference type="CTD" id="20322741"/>
<keyword evidence="3" id="KW-1185">Reference proteome</keyword>
<sequence length="117" mass="13115">MSLNCLQNPDRGSNSQRRGKEINTANGLHSADEECRFEQPDSISALVFPSGRMATRHLKGATAERLLLVLPLRDHTAGQQPVAERLNSNLYPGGRVFETVCSFVRYTLLMVLNEDEW</sequence>
<feature type="region of interest" description="Disordered" evidence="1">
    <location>
        <begin position="1"/>
        <end position="20"/>
    </location>
</feature>
<dbReference type="OrthoDB" id="6266369at2759"/>
<dbReference type="Proteomes" id="UP000054324">
    <property type="component" value="Unassembled WGS sequence"/>
</dbReference>
<evidence type="ECO:0000313" key="2">
    <source>
        <dbReference type="EMBL" id="KER23567.1"/>
    </source>
</evidence>
<organism evidence="2 3">
    <name type="scientific">Opisthorchis viverrini</name>
    <name type="common">Southeast Asian liver fluke</name>
    <dbReference type="NCBI Taxonomy" id="6198"/>
    <lineage>
        <taxon>Eukaryota</taxon>
        <taxon>Metazoa</taxon>
        <taxon>Spiralia</taxon>
        <taxon>Lophotrochozoa</taxon>
        <taxon>Platyhelminthes</taxon>
        <taxon>Trematoda</taxon>
        <taxon>Digenea</taxon>
        <taxon>Opisthorchiida</taxon>
        <taxon>Opisthorchiata</taxon>
        <taxon>Opisthorchiidae</taxon>
        <taxon>Opisthorchis</taxon>
    </lineage>
</organism>
<accession>A0A074ZD37</accession>
<protein>
    <submittedName>
        <fullName evidence="2">Uncharacterized protein</fullName>
    </submittedName>
</protein>
<feature type="compositionally biased region" description="Polar residues" evidence="1">
    <location>
        <begin position="1"/>
        <end position="16"/>
    </location>
</feature>
<dbReference type="EMBL" id="KL596844">
    <property type="protein sequence ID" value="KER23567.1"/>
    <property type="molecule type" value="Genomic_DNA"/>
</dbReference>
<dbReference type="KEGG" id="ovi:T265_08562"/>
<dbReference type="GeneID" id="20322741"/>
<name>A0A074ZD37_OPIVI</name>
<evidence type="ECO:0000256" key="1">
    <source>
        <dbReference type="SAM" id="MobiDB-lite"/>
    </source>
</evidence>
<evidence type="ECO:0000313" key="3">
    <source>
        <dbReference type="Proteomes" id="UP000054324"/>
    </source>
</evidence>
<dbReference type="AlphaFoldDB" id="A0A074ZD37"/>
<dbReference type="RefSeq" id="XP_009172671.1">
    <property type="nucleotide sequence ID" value="XM_009174407.1"/>
</dbReference>
<reference evidence="2 3" key="1">
    <citation type="submission" date="2013-11" db="EMBL/GenBank/DDBJ databases">
        <title>Opisthorchis viverrini - life in the bile duct.</title>
        <authorList>
            <person name="Young N.D."/>
            <person name="Nagarajan N."/>
            <person name="Lin S.J."/>
            <person name="Korhonen P.K."/>
            <person name="Jex A.R."/>
            <person name="Hall R.S."/>
            <person name="Safavi-Hemami H."/>
            <person name="Kaewkong W."/>
            <person name="Bertrand D."/>
            <person name="Gao S."/>
            <person name="Seet Q."/>
            <person name="Wongkham S."/>
            <person name="Teh B.T."/>
            <person name="Wongkham C."/>
            <person name="Intapan P.M."/>
            <person name="Maleewong W."/>
            <person name="Yang X."/>
            <person name="Hu M."/>
            <person name="Wang Z."/>
            <person name="Hofmann A."/>
            <person name="Sternberg P.W."/>
            <person name="Tan P."/>
            <person name="Wang J."/>
            <person name="Gasser R.B."/>
        </authorList>
    </citation>
    <scope>NUCLEOTIDE SEQUENCE [LARGE SCALE GENOMIC DNA]</scope>
</reference>
<gene>
    <name evidence="2" type="ORF">T265_08562</name>
</gene>